<organism evidence="4 5">
    <name type="scientific">Nasonia vitripennis</name>
    <name type="common">Parasitic wasp</name>
    <dbReference type="NCBI Taxonomy" id="7425"/>
    <lineage>
        <taxon>Eukaryota</taxon>
        <taxon>Metazoa</taxon>
        <taxon>Ecdysozoa</taxon>
        <taxon>Arthropoda</taxon>
        <taxon>Hexapoda</taxon>
        <taxon>Insecta</taxon>
        <taxon>Pterygota</taxon>
        <taxon>Neoptera</taxon>
        <taxon>Endopterygota</taxon>
        <taxon>Hymenoptera</taxon>
        <taxon>Apocrita</taxon>
        <taxon>Proctotrupomorpha</taxon>
        <taxon>Chalcidoidea</taxon>
        <taxon>Pteromalidae</taxon>
        <taxon>Pteromalinae</taxon>
        <taxon>Nasonia</taxon>
    </lineage>
</organism>
<name>A0A7M7GAJ7_NASVI</name>
<evidence type="ECO:0000256" key="2">
    <source>
        <dbReference type="SAM" id="MobiDB-lite"/>
    </source>
</evidence>
<dbReference type="OrthoDB" id="5377392at2759"/>
<dbReference type="Gene3D" id="3.40.1360.10">
    <property type="match status" value="1"/>
</dbReference>
<dbReference type="CDD" id="cd00223">
    <property type="entry name" value="TOPRIM_TopoIIB_SPO"/>
    <property type="match status" value="1"/>
</dbReference>
<dbReference type="PANTHER" id="PTHR10848">
    <property type="entry name" value="MEIOTIC RECOMBINATION PROTEIN SPO11"/>
    <property type="match status" value="1"/>
</dbReference>
<dbReference type="PRINTS" id="PR01550">
    <property type="entry name" value="TOP6AFAMILY"/>
</dbReference>
<dbReference type="KEGG" id="nvi:100114622"/>
<dbReference type="InParanoid" id="A0A7M7GAJ7"/>
<dbReference type="InterPro" id="IPR036388">
    <property type="entry name" value="WH-like_DNA-bd_sf"/>
</dbReference>
<keyword evidence="1" id="KW-0238">DNA-binding</keyword>
<dbReference type="GO" id="GO:0000706">
    <property type="term" value="P:meiotic DNA double-strand break processing"/>
    <property type="evidence" value="ECO:0007669"/>
    <property type="project" value="TreeGrafter"/>
</dbReference>
<dbReference type="GO" id="GO:0006265">
    <property type="term" value="P:DNA topological change"/>
    <property type="evidence" value="ECO:0007669"/>
    <property type="project" value="InterPro"/>
</dbReference>
<dbReference type="InterPro" id="IPR002815">
    <property type="entry name" value="Spo11/TopoVI_A"/>
</dbReference>
<dbReference type="FunCoup" id="A0A7M7GAJ7">
    <property type="interactions" value="104"/>
</dbReference>
<dbReference type="PROSITE" id="PS52041">
    <property type="entry name" value="TOPO_IIB"/>
    <property type="match status" value="1"/>
</dbReference>
<evidence type="ECO:0000259" key="3">
    <source>
        <dbReference type="Pfam" id="PF21180"/>
    </source>
</evidence>
<evidence type="ECO:0000256" key="1">
    <source>
        <dbReference type="PROSITE-ProRule" id="PRU01385"/>
    </source>
</evidence>
<sequence>MEVDVEYIEILQSDVKQRRRFLVKLIEDTVRDLLQSVDKNESPKILFDDGRNSGWSSNSSSSMSSESEGFGTSSSGSREKTLKFTANKCRQKFALIMRVLEHVHGNLVNNLDNNESDFYSTRRSFFYTLKNEDIKRFVKREQQVEWAINQVTMMLECGPWEIGFYTTSKGLVAGDLSLHLNDGRCVNYEQRNCLPVPDVVANVTRIRTSADFVLVVEKDSVFQKLLHDELPASSSCILVTGKGYPDVPTRMLVNLLSEKVRLPVYALVDANPYGFEIMCVYRFGTLNNSGFRKQLLCSEMRWLGVHQEDLRLYNIPRVRLTKGDYKKIGELMDRSYVDSDFSKHLMEMKQGKAEIESVQQPKKRFLADFYIPEKIRLKNYY</sequence>
<evidence type="ECO:0000313" key="4">
    <source>
        <dbReference type="EnsemblMetazoa" id="XP_001599577"/>
    </source>
</evidence>
<proteinExistence type="inferred from homology"/>
<dbReference type="EnsemblMetazoa" id="XM_001599527">
    <property type="protein sequence ID" value="XP_001599577"/>
    <property type="gene ID" value="LOC100114622"/>
</dbReference>
<dbReference type="GO" id="GO:0000228">
    <property type="term" value="C:nuclear chromosome"/>
    <property type="evidence" value="ECO:0007669"/>
    <property type="project" value="TreeGrafter"/>
</dbReference>
<dbReference type="SUPFAM" id="SSF56726">
    <property type="entry name" value="DNA topoisomerase IV, alpha subunit"/>
    <property type="match status" value="1"/>
</dbReference>
<dbReference type="InterPro" id="IPR004085">
    <property type="entry name" value="TopoVI_A"/>
</dbReference>
<keyword evidence="5" id="KW-1185">Reference proteome</keyword>
<dbReference type="AlphaFoldDB" id="A0A7M7GAJ7"/>
<dbReference type="InterPro" id="IPR034136">
    <property type="entry name" value="TOPRIM_Topo6A/Spo11"/>
</dbReference>
<dbReference type="GO" id="GO:0003918">
    <property type="term" value="F:DNA topoisomerase type II (double strand cut, ATP-hydrolyzing) activity"/>
    <property type="evidence" value="ECO:0007669"/>
    <property type="project" value="InterPro"/>
</dbReference>
<dbReference type="GO" id="GO:0042138">
    <property type="term" value="P:meiotic DNA double-strand break formation"/>
    <property type="evidence" value="ECO:0007669"/>
    <property type="project" value="TreeGrafter"/>
</dbReference>
<evidence type="ECO:0000313" key="5">
    <source>
        <dbReference type="Proteomes" id="UP000002358"/>
    </source>
</evidence>
<protein>
    <recommendedName>
        <fullName evidence="3">Topoisomerase 6 subunit A/Spo11 TOPRIM domain-containing protein</fullName>
    </recommendedName>
</protein>
<dbReference type="GO" id="GO:0003677">
    <property type="term" value="F:DNA binding"/>
    <property type="evidence" value="ECO:0007669"/>
    <property type="project" value="UniProtKB-UniRule"/>
</dbReference>
<comment type="similarity">
    <text evidence="1">Belongs to the TOP6A family.</text>
</comment>
<dbReference type="SMR" id="A0A7M7GAJ7"/>
<dbReference type="OMA" id="CNVKWIG"/>
<dbReference type="Pfam" id="PF21180">
    <property type="entry name" value="TOP6A-Spo11_Toprim"/>
    <property type="match status" value="1"/>
</dbReference>
<dbReference type="Gene3D" id="1.10.10.10">
    <property type="entry name" value="Winged helix-like DNA-binding domain superfamily/Winged helix DNA-binding domain"/>
    <property type="match status" value="1"/>
</dbReference>
<feature type="domain" description="Topoisomerase 6 subunit A/Spo11 TOPRIM" evidence="3">
    <location>
        <begin position="212"/>
        <end position="375"/>
    </location>
</feature>
<dbReference type="PRINTS" id="PR01552">
    <property type="entry name" value="TPISMRASE6A"/>
</dbReference>
<dbReference type="Proteomes" id="UP000002358">
    <property type="component" value="Chromosome 4"/>
</dbReference>
<dbReference type="PANTHER" id="PTHR10848:SF0">
    <property type="entry name" value="MEIOTIC RECOMBINATION PROTEIN SPO11"/>
    <property type="match status" value="1"/>
</dbReference>
<comment type="caution">
    <text evidence="1">Lacks conserved residue(s) required for the propagation of feature annotation.</text>
</comment>
<accession>A0A7M7GAJ7</accession>
<feature type="compositionally biased region" description="Low complexity" evidence="2">
    <location>
        <begin position="53"/>
        <end position="76"/>
    </location>
</feature>
<dbReference type="GO" id="GO:0007131">
    <property type="term" value="P:reciprocal meiotic recombination"/>
    <property type="evidence" value="ECO:0007669"/>
    <property type="project" value="TreeGrafter"/>
</dbReference>
<feature type="region of interest" description="Disordered" evidence="2">
    <location>
        <begin position="53"/>
        <end position="78"/>
    </location>
</feature>
<dbReference type="InterPro" id="IPR036078">
    <property type="entry name" value="Spo11/TopoVI_A_sf"/>
</dbReference>
<reference evidence="4" key="1">
    <citation type="submission" date="2021-01" db="UniProtKB">
        <authorList>
            <consortium name="EnsemblMetazoa"/>
        </authorList>
    </citation>
    <scope>IDENTIFICATION</scope>
</reference>
<gene>
    <name evidence="4" type="primary">100114622</name>
</gene>